<evidence type="ECO:0000313" key="1">
    <source>
        <dbReference type="EMBL" id="KKM77678.1"/>
    </source>
</evidence>
<comment type="caution">
    <text evidence="1">The sequence shown here is derived from an EMBL/GenBank/DDBJ whole genome shotgun (WGS) entry which is preliminary data.</text>
</comment>
<accession>A0A0F9K6N2</accession>
<protein>
    <submittedName>
        <fullName evidence="1">Uncharacterized protein</fullName>
    </submittedName>
</protein>
<sequence>MDCEIVEDEQKCSVLRKYLNKGILHKLFWCPSFWQLRRAFHCPECGKRYRCYFDGNDVTGHGIDLCNKCAKEYEGE</sequence>
<dbReference type="AlphaFoldDB" id="A0A0F9K6N2"/>
<proteinExistence type="predicted"/>
<gene>
    <name evidence="1" type="ORF">LCGC14_1367580</name>
</gene>
<organism evidence="1">
    <name type="scientific">marine sediment metagenome</name>
    <dbReference type="NCBI Taxonomy" id="412755"/>
    <lineage>
        <taxon>unclassified sequences</taxon>
        <taxon>metagenomes</taxon>
        <taxon>ecological metagenomes</taxon>
    </lineage>
</organism>
<name>A0A0F9K6N2_9ZZZZ</name>
<reference evidence="1" key="1">
    <citation type="journal article" date="2015" name="Nature">
        <title>Complex archaea that bridge the gap between prokaryotes and eukaryotes.</title>
        <authorList>
            <person name="Spang A."/>
            <person name="Saw J.H."/>
            <person name="Jorgensen S.L."/>
            <person name="Zaremba-Niedzwiedzka K."/>
            <person name="Martijn J."/>
            <person name="Lind A.E."/>
            <person name="van Eijk R."/>
            <person name="Schleper C."/>
            <person name="Guy L."/>
            <person name="Ettema T.J."/>
        </authorList>
    </citation>
    <scope>NUCLEOTIDE SEQUENCE</scope>
</reference>
<dbReference type="EMBL" id="LAZR01008607">
    <property type="protein sequence ID" value="KKM77678.1"/>
    <property type="molecule type" value="Genomic_DNA"/>
</dbReference>